<dbReference type="OrthoDB" id="5549316at2759"/>
<evidence type="ECO:0000256" key="1">
    <source>
        <dbReference type="SAM" id="MobiDB-lite"/>
    </source>
</evidence>
<evidence type="ECO:0000313" key="2">
    <source>
        <dbReference type="EMBL" id="OMJ19102.1"/>
    </source>
</evidence>
<feature type="compositionally biased region" description="Polar residues" evidence="1">
    <location>
        <begin position="35"/>
        <end position="50"/>
    </location>
</feature>
<feature type="compositionally biased region" description="Polar residues" evidence="1">
    <location>
        <begin position="61"/>
        <end position="83"/>
    </location>
</feature>
<name>A0A1R1XWR0_9FUNG</name>
<feature type="non-terminal residue" evidence="2">
    <location>
        <position position="83"/>
    </location>
</feature>
<organism evidence="2 3">
    <name type="scientific">Smittium culicis</name>
    <dbReference type="NCBI Taxonomy" id="133412"/>
    <lineage>
        <taxon>Eukaryota</taxon>
        <taxon>Fungi</taxon>
        <taxon>Fungi incertae sedis</taxon>
        <taxon>Zoopagomycota</taxon>
        <taxon>Kickxellomycotina</taxon>
        <taxon>Harpellomycetes</taxon>
        <taxon>Harpellales</taxon>
        <taxon>Legeriomycetaceae</taxon>
        <taxon>Smittium</taxon>
    </lineage>
</organism>
<comment type="caution">
    <text evidence="2">The sequence shown here is derived from an EMBL/GenBank/DDBJ whole genome shotgun (WGS) entry which is preliminary data.</text>
</comment>
<reference evidence="3" key="1">
    <citation type="submission" date="2017-01" db="EMBL/GenBank/DDBJ databases">
        <authorList>
            <person name="Wang Y."/>
            <person name="White M."/>
            <person name="Kvist S."/>
            <person name="Moncalvo J.-M."/>
        </authorList>
    </citation>
    <scope>NUCLEOTIDE SEQUENCE [LARGE SCALE GENOMIC DNA]</scope>
    <source>
        <strain evidence="3">ID-206-W2</strain>
    </source>
</reference>
<accession>A0A1R1XWR0</accession>
<feature type="region of interest" description="Disordered" evidence="1">
    <location>
        <begin position="1"/>
        <end position="83"/>
    </location>
</feature>
<proteinExistence type="predicted"/>
<dbReference type="Proteomes" id="UP000187429">
    <property type="component" value="Unassembled WGS sequence"/>
</dbReference>
<dbReference type="EMBL" id="LSSM01003101">
    <property type="protein sequence ID" value="OMJ19102.1"/>
    <property type="molecule type" value="Genomic_DNA"/>
</dbReference>
<gene>
    <name evidence="2" type="ORF">AYI69_g6761</name>
</gene>
<evidence type="ECO:0000313" key="3">
    <source>
        <dbReference type="Proteomes" id="UP000187429"/>
    </source>
</evidence>
<protein>
    <submittedName>
        <fullName evidence="2">Uncharacterized protein</fullName>
    </submittedName>
</protein>
<dbReference type="AlphaFoldDB" id="A0A1R1XWR0"/>
<keyword evidence="3" id="KW-1185">Reference proteome</keyword>
<sequence>MKKRKQDYTSTPFKSPLRQLPKLEDTKQAPKTLPTKLTSRNNPVNINSPLHNVYRPKSEVNHTNSDLQKSLDNLPNTQKYTSN</sequence>